<evidence type="ECO:0008006" key="3">
    <source>
        <dbReference type="Google" id="ProtNLM"/>
    </source>
</evidence>
<dbReference type="AlphaFoldDB" id="A0A1R3WIM7"/>
<evidence type="ECO:0000313" key="1">
    <source>
        <dbReference type="EMBL" id="SIT77246.1"/>
    </source>
</evidence>
<dbReference type="EMBL" id="FTPP01000001">
    <property type="protein sequence ID" value="SIT77246.1"/>
    <property type="molecule type" value="Genomic_DNA"/>
</dbReference>
<evidence type="ECO:0000313" key="2">
    <source>
        <dbReference type="Proteomes" id="UP000187181"/>
    </source>
</evidence>
<proteinExistence type="predicted"/>
<name>A0A1R3WIM7_9BACT</name>
<dbReference type="OrthoDB" id="853682at2"/>
<protein>
    <recommendedName>
        <fullName evidence="3">Transposase</fullName>
    </recommendedName>
</protein>
<keyword evidence="2" id="KW-1185">Reference proteome</keyword>
<accession>A0A1R3WIM7</accession>
<sequence length="86" mass="10439">MENLRRALAEETGRKVKRKSVRKCFLSAYSYLLYQDTVSLLETLDYRSSLGKEERKRERYFVFRYMLRLIKNKHPKQYNQLCAVPN</sequence>
<dbReference type="RefSeq" id="WP_076665883.1">
    <property type="nucleotide sequence ID" value="NZ_FTPP01000001.1"/>
</dbReference>
<reference evidence="2" key="1">
    <citation type="submission" date="2017-01" db="EMBL/GenBank/DDBJ databases">
        <authorList>
            <person name="Varghese N."/>
            <person name="Submissions S."/>
        </authorList>
    </citation>
    <scope>NUCLEOTIDE SEQUENCE [LARGE SCALE GENOMIC DNA]</scope>
    <source>
        <strain evidence="2">LP100</strain>
    </source>
</reference>
<dbReference type="Proteomes" id="UP000187181">
    <property type="component" value="Unassembled WGS sequence"/>
</dbReference>
<gene>
    <name evidence="1" type="ORF">SAMN05444128_0461</name>
</gene>
<organism evidence="1 2">
    <name type="scientific">Pontibacter indicus</name>
    <dbReference type="NCBI Taxonomy" id="1317125"/>
    <lineage>
        <taxon>Bacteria</taxon>
        <taxon>Pseudomonadati</taxon>
        <taxon>Bacteroidota</taxon>
        <taxon>Cytophagia</taxon>
        <taxon>Cytophagales</taxon>
        <taxon>Hymenobacteraceae</taxon>
        <taxon>Pontibacter</taxon>
    </lineage>
</organism>